<feature type="region of interest" description="Disordered" evidence="2">
    <location>
        <begin position="319"/>
        <end position="340"/>
    </location>
</feature>
<keyword evidence="3" id="KW-0472">Membrane</keyword>
<feature type="coiled-coil region" evidence="1">
    <location>
        <begin position="66"/>
        <end position="93"/>
    </location>
</feature>
<evidence type="ECO:0000313" key="4">
    <source>
        <dbReference type="EMBL" id="GMH60233.1"/>
    </source>
</evidence>
<dbReference type="Gene3D" id="3.30.530.20">
    <property type="match status" value="2"/>
</dbReference>
<feature type="transmembrane region" description="Helical" evidence="3">
    <location>
        <begin position="1703"/>
        <end position="1723"/>
    </location>
</feature>
<keyword evidence="3" id="KW-1133">Transmembrane helix</keyword>
<feature type="transmembrane region" description="Helical" evidence="3">
    <location>
        <begin position="1834"/>
        <end position="1852"/>
    </location>
</feature>
<dbReference type="Proteomes" id="UP001165122">
    <property type="component" value="Unassembled WGS sequence"/>
</dbReference>
<proteinExistence type="predicted"/>
<evidence type="ECO:0000256" key="3">
    <source>
        <dbReference type="SAM" id="Phobius"/>
    </source>
</evidence>
<keyword evidence="5" id="KW-1185">Reference proteome</keyword>
<reference evidence="5" key="1">
    <citation type="journal article" date="2023" name="Commun. Biol.">
        <title>Genome analysis of Parmales, the sister group of diatoms, reveals the evolutionary specialization of diatoms from phago-mixotrophs to photoautotrophs.</title>
        <authorList>
            <person name="Ban H."/>
            <person name="Sato S."/>
            <person name="Yoshikawa S."/>
            <person name="Yamada K."/>
            <person name="Nakamura Y."/>
            <person name="Ichinomiya M."/>
            <person name="Sato N."/>
            <person name="Blanc-Mathieu R."/>
            <person name="Endo H."/>
            <person name="Kuwata A."/>
            <person name="Ogata H."/>
        </authorList>
    </citation>
    <scope>NUCLEOTIDE SEQUENCE [LARGE SCALE GENOMIC DNA]</scope>
    <source>
        <strain evidence="5">NIES 3700</strain>
    </source>
</reference>
<gene>
    <name evidence="4" type="ORF">TrLO_g15902</name>
</gene>
<sequence length="1993" mass="226905">MSSPTSSPTSPSNVAWLGNSYNNSYINRPTEVTSNLSAKINKINNSQNNNNNNNAYFQTAAFQDDLQTVILERDALKKENETLRAEITVLRNSSSPNPTQTFRTARRFSNFQSAKSDGMTFRELVKVKNEVVTSIDVHENVEKVREAVMGGSKSVSSTGSMKQKVLHSPKNSQYSINLWEMRDGAKIYEFLLELKEEKDVSGEFTGRIEIESISEEDLEKLQTEEEFKASRSMFSTSLNVVRIKVCAGLISLMPLPYGQSTLTVSGELAVDKRLKPALIEDKEDDHAQHHFELTQALKTTLGKSMRGLGLGSSKKLIESIDDDDDDSESNSSIREPQLSSSSIASGSLGLTSMASILSKVGHGTDQKYTRIGSVTEVVKTFKKIAVMFSKKFFDPMKVDRSRHKQFISDIPTSLPSPHTISKEFLSSYEELIHGMKFKRFHVNPGDHPLVDMRYETSSHSVKTPYISATALVHCSAEQLLSYIMCFDSFERTANFRKVNGELAERYNYKIDREANYRDEVWINEVKMPNPLSNRKFESWVTWDEVPSKDPRLKNFRIGWRPCEDYIEYTHEILKHLRKEEDLRDRTHTFHAQHMLKSQVVRAASKGFYDIESVSPTVCKLTLLTRDDLGTTVHMSSEARRRREMSDFEFRFRRNGKEVDKELRGWLIETMMPNYPKAKLGGGLTEAQQSSFENCREMAETHKWYAIRSPYLRVQMSVDDQSKEGATLGTGRAIAVLDCGAEEAAAWYFDYCSVERNREGREWGQPARLCYFDSPHERHFASLTKFPFPIKNREAIFKQIWDRVDDKTIDVLLESMHEGETVDYGFSMDTLRATSMGLFRCETLEPLGGVPQCKVTLTQFFDAGGSLPRWLITKKMPEILSVVVSMQDLFNRDAEVDEAVRLEYAALIEGYEGEYSKEEEAMVERGVSFREKVTDSVRYKELPVDSFLVAKSVHVDNESLVAGSAHTVIDGSLENVAAYEYLKMSRGQLKVWGKKGGLEKFTKRINDHSQYYVQARDLKVPGLTVREWRTKVVWKRLEEDTIVVVYEDTNDLDEELGQKNLRGTATTIFTMERLAPMGKIPQTLVKMTTRVDVAGSVPSFVMNRLAKAFTRNLSKIREDFDRSKEFDRENRAIFVQAVTSFASMPRLQGVRGVEDAFKASMDAVPMAEQENIKGFAMVDLRVHVPEGGGKCWGRAEGEVPSTLEEVASFFWTFDSRAYIAINGNEGRKVTSKKSAFKKSILKYRVIGSGGEKKLRQAKRIFYNEMTFNWIDQNTVIIALEPIDVDDELIRQQNTKKDGNGPTIGQQRRMSVSEKIKSSFVGDDRLFVKGREKTAIRLTRVGERRTTVEFVTELELGSSLQTKLVREVLEKSLNELGEIQIYFQLEKGLKHIDIDNGRILGHAIMWRKAKVNKIAHMLRILSESQAMDELVKQYDWMPLFFMELRKGKLGLNSSVGVKLACVTEKDAKQIGKNMIVALKSRKTAEAGILQWRRQNPSMDELLKEHPWLESLLVVVGRGVVKAAAWGLMWRVSIGAILSLLDLSTDIYVGWEFFSRQRWVFGGLTVGTIVLSFFLQLVVVAFQNAKKGWGRLTQEAFFVISGLKTPVDAYRVAIGAEKEEQVMFDPLMEMMYTKSIELFAESIPGCVIQIIGYMASDEKLEMALVSIIVSALTAGFTCAQISYDMDTDPVKRSQKPHFYGYVPDVAASRTIVFVTMIFISSVMLLVKSLAVALLIRVGFLYFVGYIVVDIGVFFLYKFWLGDFRYYLPLKGWWSIFLSVIVRIIEKVIVDFTAIVHFRHPSELGGLYFTLNILNGLLALMVAIYITGQKGEDVEILWKLFGVGLGATLVLWTVFLRTIKKEYTSTFFSLESSWKSNIKMFTTSNDDAVKITIFSCHETQWLSIREEVKTWILLNWENWKEDKPEWFTEDRRRSIPGEFKPNEASLLLKTFRTERRSGRVKVKQREDYSGVVPVGGGEQEEGTGRTKRKARIKVDGE</sequence>
<accession>A0A9W7A038</accession>
<evidence type="ECO:0000313" key="5">
    <source>
        <dbReference type="Proteomes" id="UP001165122"/>
    </source>
</evidence>
<comment type="caution">
    <text evidence="4">The sequence shown here is derived from an EMBL/GenBank/DDBJ whole genome shotgun (WGS) entry which is preliminary data.</text>
</comment>
<protein>
    <submittedName>
        <fullName evidence="4">Uncharacterized protein</fullName>
    </submittedName>
</protein>
<feature type="region of interest" description="Disordered" evidence="2">
    <location>
        <begin position="1966"/>
        <end position="1993"/>
    </location>
</feature>
<dbReference type="SUPFAM" id="SSF55961">
    <property type="entry name" value="Bet v1-like"/>
    <property type="match status" value="2"/>
</dbReference>
<feature type="compositionally biased region" description="Acidic residues" evidence="2">
    <location>
        <begin position="319"/>
        <end position="328"/>
    </location>
</feature>
<feature type="transmembrane region" description="Helical" evidence="3">
    <location>
        <begin position="1735"/>
        <end position="1756"/>
    </location>
</feature>
<keyword evidence="1" id="KW-0175">Coiled coil</keyword>
<name>A0A9W7A038_9STRA</name>
<evidence type="ECO:0000256" key="1">
    <source>
        <dbReference type="SAM" id="Coils"/>
    </source>
</evidence>
<dbReference type="InterPro" id="IPR023393">
    <property type="entry name" value="START-like_dom_sf"/>
</dbReference>
<dbReference type="EMBL" id="BRXW01000496">
    <property type="protein sequence ID" value="GMH60233.1"/>
    <property type="molecule type" value="Genomic_DNA"/>
</dbReference>
<feature type="transmembrane region" description="Helical" evidence="3">
    <location>
        <begin position="1802"/>
        <end position="1822"/>
    </location>
</feature>
<keyword evidence="3" id="KW-0812">Transmembrane</keyword>
<dbReference type="OrthoDB" id="217343at2759"/>
<organism evidence="4 5">
    <name type="scientific">Triparma laevis f. longispina</name>
    <dbReference type="NCBI Taxonomy" id="1714387"/>
    <lineage>
        <taxon>Eukaryota</taxon>
        <taxon>Sar</taxon>
        <taxon>Stramenopiles</taxon>
        <taxon>Ochrophyta</taxon>
        <taxon>Bolidophyceae</taxon>
        <taxon>Parmales</taxon>
        <taxon>Triparmaceae</taxon>
        <taxon>Triparma</taxon>
    </lineage>
</organism>
<feature type="transmembrane region" description="Helical" evidence="3">
    <location>
        <begin position="1660"/>
        <end position="1680"/>
    </location>
</feature>
<evidence type="ECO:0000256" key="2">
    <source>
        <dbReference type="SAM" id="MobiDB-lite"/>
    </source>
</evidence>
<feature type="transmembrane region" description="Helical" evidence="3">
    <location>
        <begin position="1556"/>
        <end position="1579"/>
    </location>
</feature>